<keyword evidence="2 4" id="KW-1133">Transmembrane helix</keyword>
<keyword evidence="7" id="KW-1185">Reference proteome</keyword>
<evidence type="ECO:0000256" key="1">
    <source>
        <dbReference type="ARBA" id="ARBA00022692"/>
    </source>
</evidence>
<evidence type="ECO:0000259" key="5">
    <source>
        <dbReference type="PROSITE" id="PS50850"/>
    </source>
</evidence>
<sequence>MSALSRSLVLLFAIAAAFSVANVYYAQPLLDAFAADFGFSHANVGLVVTATQIGCALALLLLVPLGDLLDRKRLTMAQLLALCLTLLALGCAASPTLLLLGMLGAGLLGTAMTQGLISYAASVAAPAQRGQVVGTVQAGVMLGLLLARVLSGAVADVAGWRAVYFLSAALSAIMLLALRRALPQQQQQLAAAGDSAPRLRYGQLLLSMFTLLKTERTLQVRGTLGLLLFAALNIFWSALVLLLSAPPYALSHTAIGAFGLIGAAGALGAARAGALADRGLGQRTSGAALLLMLAAWLPLAWGATSLAALVLGIILLDLAAQALHVTNQSMILSGTSQAHSRLIGGYMLFYAAGSGAGAIATTSIHAAYGWSGVCMLGAGVSLAALIFWRATLPRVKAVCEAIS</sequence>
<feature type="transmembrane region" description="Helical" evidence="4">
    <location>
        <begin position="343"/>
        <end position="361"/>
    </location>
</feature>
<feature type="transmembrane region" description="Helical" evidence="4">
    <location>
        <begin position="223"/>
        <end position="243"/>
    </location>
</feature>
<keyword evidence="3 4" id="KW-0472">Membrane</keyword>
<dbReference type="InterPro" id="IPR036259">
    <property type="entry name" value="MFS_trans_sf"/>
</dbReference>
<dbReference type="EMBL" id="JACHXD010000006">
    <property type="protein sequence ID" value="MBB3119500.1"/>
    <property type="molecule type" value="Genomic_DNA"/>
</dbReference>
<protein>
    <submittedName>
        <fullName evidence="6">Putative MFS family arabinose efflux permease</fullName>
    </submittedName>
</protein>
<feature type="transmembrane region" description="Helical" evidence="4">
    <location>
        <begin position="162"/>
        <end position="178"/>
    </location>
</feature>
<dbReference type="PROSITE" id="PS50850">
    <property type="entry name" value="MFS"/>
    <property type="match status" value="1"/>
</dbReference>
<dbReference type="InterPro" id="IPR011701">
    <property type="entry name" value="MFS"/>
</dbReference>
<evidence type="ECO:0000256" key="3">
    <source>
        <dbReference type="ARBA" id="ARBA00023136"/>
    </source>
</evidence>
<feature type="domain" description="Major facilitator superfamily (MFS) profile" evidence="5">
    <location>
        <begin position="1"/>
        <end position="396"/>
    </location>
</feature>
<feature type="transmembrane region" description="Helical" evidence="4">
    <location>
        <begin position="249"/>
        <end position="268"/>
    </location>
</feature>
<dbReference type="SUPFAM" id="SSF103473">
    <property type="entry name" value="MFS general substrate transporter"/>
    <property type="match status" value="1"/>
</dbReference>
<keyword evidence="1 4" id="KW-0812">Transmembrane</keyword>
<dbReference type="Gene3D" id="1.20.1250.20">
    <property type="entry name" value="MFS general substrate transporter like domains"/>
    <property type="match status" value="1"/>
</dbReference>
<evidence type="ECO:0000313" key="6">
    <source>
        <dbReference type="EMBL" id="MBB3119500.1"/>
    </source>
</evidence>
<name>A0A7W5BB30_9BURK</name>
<dbReference type="GO" id="GO:0022857">
    <property type="term" value="F:transmembrane transporter activity"/>
    <property type="evidence" value="ECO:0007669"/>
    <property type="project" value="InterPro"/>
</dbReference>
<dbReference type="PANTHER" id="PTHR42910">
    <property type="entry name" value="TRANSPORTER SCO4007-RELATED"/>
    <property type="match status" value="1"/>
</dbReference>
<dbReference type="Proteomes" id="UP000541535">
    <property type="component" value="Unassembled WGS sequence"/>
</dbReference>
<feature type="transmembrane region" description="Helical" evidence="4">
    <location>
        <begin position="106"/>
        <end position="125"/>
    </location>
</feature>
<feature type="transmembrane region" description="Helical" evidence="4">
    <location>
        <begin position="280"/>
        <end position="299"/>
    </location>
</feature>
<reference evidence="6 7" key="1">
    <citation type="submission" date="2020-08" db="EMBL/GenBank/DDBJ databases">
        <title>Genomic Encyclopedia of Type Strains, Phase III (KMG-III): the genomes of soil and plant-associated and newly described type strains.</title>
        <authorList>
            <person name="Whitman W."/>
        </authorList>
    </citation>
    <scope>NUCLEOTIDE SEQUENCE [LARGE SCALE GENOMIC DNA]</scope>
    <source>
        <strain evidence="6 7">CECT 8897</strain>
    </source>
</reference>
<proteinExistence type="predicted"/>
<gene>
    <name evidence="6" type="ORF">FHS03_002552</name>
</gene>
<comment type="caution">
    <text evidence="6">The sequence shown here is derived from an EMBL/GenBank/DDBJ whole genome shotgun (WGS) entry which is preliminary data.</text>
</comment>
<feature type="transmembrane region" description="Helical" evidence="4">
    <location>
        <begin position="367"/>
        <end position="388"/>
    </location>
</feature>
<feature type="transmembrane region" description="Helical" evidence="4">
    <location>
        <begin position="45"/>
        <end position="65"/>
    </location>
</feature>
<feature type="transmembrane region" description="Helical" evidence="4">
    <location>
        <begin position="132"/>
        <end position="150"/>
    </location>
</feature>
<feature type="transmembrane region" description="Helical" evidence="4">
    <location>
        <begin position="77"/>
        <end position="100"/>
    </location>
</feature>
<dbReference type="Pfam" id="PF07690">
    <property type="entry name" value="MFS_1"/>
    <property type="match status" value="1"/>
</dbReference>
<accession>A0A7W5BB30</accession>
<organism evidence="6 7">
    <name type="scientific">Pseudoduganella violacea</name>
    <dbReference type="NCBI Taxonomy" id="1715466"/>
    <lineage>
        <taxon>Bacteria</taxon>
        <taxon>Pseudomonadati</taxon>
        <taxon>Pseudomonadota</taxon>
        <taxon>Betaproteobacteria</taxon>
        <taxon>Burkholderiales</taxon>
        <taxon>Oxalobacteraceae</taxon>
        <taxon>Telluria group</taxon>
        <taxon>Pseudoduganella</taxon>
    </lineage>
</organism>
<evidence type="ECO:0000256" key="2">
    <source>
        <dbReference type="ARBA" id="ARBA00022989"/>
    </source>
</evidence>
<evidence type="ECO:0000256" key="4">
    <source>
        <dbReference type="SAM" id="Phobius"/>
    </source>
</evidence>
<dbReference type="InterPro" id="IPR020846">
    <property type="entry name" value="MFS_dom"/>
</dbReference>
<dbReference type="AlphaFoldDB" id="A0A7W5BB30"/>
<dbReference type="RefSeq" id="WP_183441331.1">
    <property type="nucleotide sequence ID" value="NZ_JACHXD010000006.1"/>
</dbReference>
<dbReference type="PANTHER" id="PTHR42910:SF1">
    <property type="entry name" value="MAJOR FACILITATOR SUPERFAMILY (MFS) PROFILE DOMAIN-CONTAINING PROTEIN"/>
    <property type="match status" value="1"/>
</dbReference>
<evidence type="ECO:0000313" key="7">
    <source>
        <dbReference type="Proteomes" id="UP000541535"/>
    </source>
</evidence>